<gene>
    <name evidence="1" type="ORF">C5Y96_00035</name>
</gene>
<dbReference type="EMBL" id="PUIA01000001">
    <property type="protein sequence ID" value="PQO41798.1"/>
    <property type="molecule type" value="Genomic_DNA"/>
</dbReference>
<comment type="caution">
    <text evidence="1">The sequence shown here is derived from an EMBL/GenBank/DDBJ whole genome shotgun (WGS) entry which is preliminary data.</text>
</comment>
<evidence type="ECO:0000313" key="1">
    <source>
        <dbReference type="EMBL" id="PQO41798.1"/>
    </source>
</evidence>
<evidence type="ECO:0008006" key="3">
    <source>
        <dbReference type="Google" id="ProtNLM"/>
    </source>
</evidence>
<dbReference type="SUPFAM" id="SSF52047">
    <property type="entry name" value="RNI-like"/>
    <property type="match status" value="1"/>
</dbReference>
<dbReference type="AlphaFoldDB" id="A0A2S8GBG3"/>
<name>A0A2S8GBG3_9BACT</name>
<organism evidence="1 2">
    <name type="scientific">Blastopirellula marina</name>
    <dbReference type="NCBI Taxonomy" id="124"/>
    <lineage>
        <taxon>Bacteria</taxon>
        <taxon>Pseudomonadati</taxon>
        <taxon>Planctomycetota</taxon>
        <taxon>Planctomycetia</taxon>
        <taxon>Pirellulales</taxon>
        <taxon>Pirellulaceae</taxon>
        <taxon>Blastopirellula</taxon>
    </lineage>
</organism>
<evidence type="ECO:0000313" key="2">
    <source>
        <dbReference type="Proteomes" id="UP000240009"/>
    </source>
</evidence>
<accession>A0A2S8GBG3</accession>
<reference evidence="1 2" key="1">
    <citation type="submission" date="2018-02" db="EMBL/GenBank/DDBJ databases">
        <title>Comparative genomes isolates from brazilian mangrove.</title>
        <authorList>
            <person name="Araujo J.E."/>
            <person name="Taketani R.G."/>
            <person name="Silva M.C.P."/>
            <person name="Loureco M.V."/>
            <person name="Andreote F.D."/>
        </authorList>
    </citation>
    <scope>NUCLEOTIDE SEQUENCE [LARGE SCALE GENOMIC DNA]</scope>
    <source>
        <strain evidence="1 2">HEX-2 MGV</strain>
    </source>
</reference>
<proteinExistence type="predicted"/>
<sequence length="129" mass="14802">MLILIAAVGFTTLALKSYLARGDSDTLDRLMVVGGFEWDWEMDRNGRIVSLSYFGDRYTSKCTWELAKLTELKSLSVGDTNLSVYSIETLLSMDQFEYLDLGNTELTEAQLVEFRARNPKCKLVWKKRE</sequence>
<protein>
    <recommendedName>
        <fullName evidence="3">Leucine Rich repeats (2 copies)</fullName>
    </recommendedName>
</protein>
<dbReference type="Proteomes" id="UP000240009">
    <property type="component" value="Unassembled WGS sequence"/>
</dbReference>